<gene>
    <name evidence="1" type="ORF">ACFQZJ_11670</name>
</gene>
<dbReference type="EMBL" id="JBHTHY010000007">
    <property type="protein sequence ID" value="MFD0798121.1"/>
    <property type="molecule type" value="Genomic_DNA"/>
</dbReference>
<dbReference type="RefSeq" id="WP_379934714.1">
    <property type="nucleotide sequence ID" value="NZ_JBHTHY010000007.1"/>
</dbReference>
<evidence type="ECO:0008006" key="3">
    <source>
        <dbReference type="Google" id="ProtNLM"/>
    </source>
</evidence>
<sequence>MSRLFVDKIRDYDGYSDHNEYTYDFLDRSSKKEFGEVRDLLNDWFSIFPESEKAEIKSRIRKDFDSTFYELFLYQLFHRLGFDILVHPKVPKSKKRPDFLVTKNDLELYVEAKVITGKSKAEESFERKRNEFYDALNKLNFDRFLISLETLIFKTDKQPNSKKFIKNIQTKIEKLNPDKISESINSGEISTLPKIEYEDEYIEAKVGIIPLIKEASSEKHKSPIGMYPMESFWGNGDNLLKKAINDKGKYYGELDKPFIVCINTIDFKTVVKSDVDNAIWGSKALSWSTNPENKDKKWIRKLDGTFLNNKGPRLKNVSGIVFTRVIPFNIKNADFVLFKHPFSTNKFDFDKLNLEYEYVKEGQILKKEGQNLSDIFNE</sequence>
<reference evidence="2" key="1">
    <citation type="journal article" date="2019" name="Int. J. Syst. Evol. Microbiol.">
        <title>The Global Catalogue of Microorganisms (GCM) 10K type strain sequencing project: providing services to taxonomists for standard genome sequencing and annotation.</title>
        <authorList>
            <consortium name="The Broad Institute Genomics Platform"/>
            <consortium name="The Broad Institute Genome Sequencing Center for Infectious Disease"/>
            <person name="Wu L."/>
            <person name="Ma J."/>
        </authorList>
    </citation>
    <scope>NUCLEOTIDE SEQUENCE [LARGE SCALE GENOMIC DNA]</scope>
    <source>
        <strain evidence="2">CCUG 61948</strain>
    </source>
</reference>
<dbReference type="Proteomes" id="UP001597012">
    <property type="component" value="Unassembled WGS sequence"/>
</dbReference>
<protein>
    <recommendedName>
        <fullName evidence="3">Restriction endonuclease</fullName>
    </recommendedName>
</protein>
<organism evidence="1 2">
    <name type="scientific">Maribacter chungangensis</name>
    <dbReference type="NCBI Taxonomy" id="1069117"/>
    <lineage>
        <taxon>Bacteria</taxon>
        <taxon>Pseudomonadati</taxon>
        <taxon>Bacteroidota</taxon>
        <taxon>Flavobacteriia</taxon>
        <taxon>Flavobacteriales</taxon>
        <taxon>Flavobacteriaceae</taxon>
        <taxon>Maribacter</taxon>
    </lineage>
</organism>
<name>A0ABW3B5H6_9FLAO</name>
<accession>A0ABW3B5H6</accession>
<evidence type="ECO:0000313" key="1">
    <source>
        <dbReference type="EMBL" id="MFD0798121.1"/>
    </source>
</evidence>
<keyword evidence="2" id="KW-1185">Reference proteome</keyword>
<proteinExistence type="predicted"/>
<comment type="caution">
    <text evidence="1">The sequence shown here is derived from an EMBL/GenBank/DDBJ whole genome shotgun (WGS) entry which is preliminary data.</text>
</comment>
<evidence type="ECO:0000313" key="2">
    <source>
        <dbReference type="Proteomes" id="UP001597012"/>
    </source>
</evidence>